<protein>
    <submittedName>
        <fullName evidence="1">CLUMA_CG007941, isoform A</fullName>
    </submittedName>
</protein>
<sequence>MQVVALQCETIKLLYLHHYMLQIHVACQGMRVYFRIFVTQRFDWISFKLMYDTKWRKMNFDVDVLMRLQQERRINGIATKDSIKCVHI</sequence>
<dbReference type="Proteomes" id="UP000183832">
    <property type="component" value="Unassembled WGS sequence"/>
</dbReference>
<reference evidence="1 2" key="1">
    <citation type="submission" date="2015-04" db="EMBL/GenBank/DDBJ databases">
        <authorList>
            <person name="Syromyatnikov M.Y."/>
            <person name="Popov V.N."/>
        </authorList>
    </citation>
    <scope>NUCLEOTIDE SEQUENCE [LARGE SCALE GENOMIC DNA]</scope>
</reference>
<gene>
    <name evidence="1" type="ORF">CLUMA_CG007941</name>
</gene>
<evidence type="ECO:0000313" key="1">
    <source>
        <dbReference type="EMBL" id="CRK94434.1"/>
    </source>
</evidence>
<proteinExistence type="predicted"/>
<dbReference type="EMBL" id="CVRI01000038">
    <property type="protein sequence ID" value="CRK94434.1"/>
    <property type="molecule type" value="Genomic_DNA"/>
</dbReference>
<evidence type="ECO:0000313" key="2">
    <source>
        <dbReference type="Proteomes" id="UP000183832"/>
    </source>
</evidence>
<organism evidence="1 2">
    <name type="scientific">Clunio marinus</name>
    <dbReference type="NCBI Taxonomy" id="568069"/>
    <lineage>
        <taxon>Eukaryota</taxon>
        <taxon>Metazoa</taxon>
        <taxon>Ecdysozoa</taxon>
        <taxon>Arthropoda</taxon>
        <taxon>Hexapoda</taxon>
        <taxon>Insecta</taxon>
        <taxon>Pterygota</taxon>
        <taxon>Neoptera</taxon>
        <taxon>Endopterygota</taxon>
        <taxon>Diptera</taxon>
        <taxon>Nematocera</taxon>
        <taxon>Chironomoidea</taxon>
        <taxon>Chironomidae</taxon>
        <taxon>Clunio</taxon>
    </lineage>
</organism>
<name>A0A1J1I3V6_9DIPT</name>
<keyword evidence="2" id="KW-1185">Reference proteome</keyword>
<accession>A0A1J1I3V6</accession>
<dbReference type="AlphaFoldDB" id="A0A1J1I3V6"/>